<keyword evidence="7" id="KW-1185">Reference proteome</keyword>
<keyword evidence="4" id="KW-0539">Nucleus</keyword>
<dbReference type="PANTHER" id="PTHR10507:SF0">
    <property type="entry name" value="CELL DIVISION CONTROL PROTEIN 45 HOMOLOG"/>
    <property type="match status" value="1"/>
</dbReference>
<reference evidence="6 7" key="1">
    <citation type="submission" date="2020-10" db="EMBL/GenBank/DDBJ databases">
        <title>Plant Genome Project.</title>
        <authorList>
            <person name="Zhang R.-G."/>
        </authorList>
    </citation>
    <scope>NUCLEOTIDE SEQUENCE [LARGE SCALE GENOMIC DNA]</scope>
    <source>
        <strain evidence="6">FAFU-HL-1</strain>
        <tissue evidence="6">Leaf</tissue>
    </source>
</reference>
<organism evidence="6 7">
    <name type="scientific">Salix dunnii</name>
    <dbReference type="NCBI Taxonomy" id="1413687"/>
    <lineage>
        <taxon>Eukaryota</taxon>
        <taxon>Viridiplantae</taxon>
        <taxon>Streptophyta</taxon>
        <taxon>Embryophyta</taxon>
        <taxon>Tracheophyta</taxon>
        <taxon>Spermatophyta</taxon>
        <taxon>Magnoliopsida</taxon>
        <taxon>eudicotyledons</taxon>
        <taxon>Gunneridae</taxon>
        <taxon>Pentapetalae</taxon>
        <taxon>rosids</taxon>
        <taxon>fabids</taxon>
        <taxon>Malpighiales</taxon>
        <taxon>Salicaceae</taxon>
        <taxon>Saliceae</taxon>
        <taxon>Salix</taxon>
    </lineage>
</organism>
<dbReference type="GO" id="GO:1902977">
    <property type="term" value="P:mitotic DNA replication preinitiation complex assembly"/>
    <property type="evidence" value="ECO:0007669"/>
    <property type="project" value="TreeGrafter"/>
</dbReference>
<gene>
    <name evidence="6" type="ORF">SADUNF_Sadunf02G0124700</name>
</gene>
<comment type="subcellular location">
    <subcellularLocation>
        <location evidence="1">Nucleus</location>
    </subcellularLocation>
</comment>
<evidence type="ECO:0000313" key="6">
    <source>
        <dbReference type="EMBL" id="KAF9687743.1"/>
    </source>
</evidence>
<proteinExistence type="inferred from homology"/>
<dbReference type="Pfam" id="PF02724">
    <property type="entry name" value="CDC45"/>
    <property type="match status" value="1"/>
</dbReference>
<evidence type="ECO:0000313" key="7">
    <source>
        <dbReference type="Proteomes" id="UP000657918"/>
    </source>
</evidence>
<dbReference type="OrthoDB" id="10258882at2759"/>
<dbReference type="PANTHER" id="PTHR10507">
    <property type="entry name" value="CDC45-RELATED PROTEIN"/>
    <property type="match status" value="1"/>
</dbReference>
<evidence type="ECO:0000256" key="4">
    <source>
        <dbReference type="ARBA" id="ARBA00023242"/>
    </source>
</evidence>
<dbReference type="EMBL" id="JADGMS010000002">
    <property type="protein sequence ID" value="KAF9687743.1"/>
    <property type="molecule type" value="Genomic_DNA"/>
</dbReference>
<dbReference type="GO" id="GO:0000727">
    <property type="term" value="P:double-strand break repair via break-induced replication"/>
    <property type="evidence" value="ECO:0007669"/>
    <property type="project" value="TreeGrafter"/>
</dbReference>
<sequence>MKEIEEGVLSLGYFPWKVLRVFDVSHLLRKNTNELFWMTSVLQTDQFVHERLTIKRYQEGVMELEQYINSSWNLEVVIVVILRYGTKISAPESSKIAYEDEPQLVLLREWNLFDSMLCFSYMATKLKTWNEEAGTSSC</sequence>
<keyword evidence="3" id="KW-0235">DNA replication</keyword>
<evidence type="ECO:0000256" key="1">
    <source>
        <dbReference type="ARBA" id="ARBA00004123"/>
    </source>
</evidence>
<evidence type="ECO:0000256" key="2">
    <source>
        <dbReference type="ARBA" id="ARBA00010727"/>
    </source>
</evidence>
<dbReference type="AlphaFoldDB" id="A0A835N7K5"/>
<keyword evidence="5" id="KW-0131">Cell cycle</keyword>
<name>A0A835N7K5_9ROSI</name>
<dbReference type="GO" id="GO:0003688">
    <property type="term" value="F:DNA replication origin binding"/>
    <property type="evidence" value="ECO:0007669"/>
    <property type="project" value="TreeGrafter"/>
</dbReference>
<evidence type="ECO:0000256" key="3">
    <source>
        <dbReference type="ARBA" id="ARBA00022705"/>
    </source>
</evidence>
<dbReference type="GO" id="GO:0031261">
    <property type="term" value="C:DNA replication preinitiation complex"/>
    <property type="evidence" value="ECO:0007669"/>
    <property type="project" value="TreeGrafter"/>
</dbReference>
<evidence type="ECO:0000256" key="5">
    <source>
        <dbReference type="ARBA" id="ARBA00023306"/>
    </source>
</evidence>
<dbReference type="GO" id="GO:0003697">
    <property type="term" value="F:single-stranded DNA binding"/>
    <property type="evidence" value="ECO:0007669"/>
    <property type="project" value="TreeGrafter"/>
</dbReference>
<dbReference type="InterPro" id="IPR003874">
    <property type="entry name" value="CDC45"/>
</dbReference>
<comment type="similarity">
    <text evidence="2">Belongs to the CDC45 family.</text>
</comment>
<accession>A0A835N7K5</accession>
<dbReference type="Proteomes" id="UP000657918">
    <property type="component" value="Unassembled WGS sequence"/>
</dbReference>
<dbReference type="GO" id="GO:0003682">
    <property type="term" value="F:chromatin binding"/>
    <property type="evidence" value="ECO:0007669"/>
    <property type="project" value="TreeGrafter"/>
</dbReference>
<protein>
    <submittedName>
        <fullName evidence="6">Uncharacterized protein</fullName>
    </submittedName>
</protein>
<comment type="caution">
    <text evidence="6">The sequence shown here is derived from an EMBL/GenBank/DDBJ whole genome shotgun (WGS) entry which is preliminary data.</text>
</comment>
<dbReference type="GO" id="GO:0006270">
    <property type="term" value="P:DNA replication initiation"/>
    <property type="evidence" value="ECO:0007669"/>
    <property type="project" value="InterPro"/>
</dbReference>